<dbReference type="AlphaFoldDB" id="A0A813V021"/>
<dbReference type="InterPro" id="IPR021109">
    <property type="entry name" value="Peptidase_aspartic_dom_sf"/>
</dbReference>
<dbReference type="EMBL" id="CAJNOC010001054">
    <property type="protein sequence ID" value="CAF0830456.1"/>
    <property type="molecule type" value="Genomic_DNA"/>
</dbReference>
<accession>A0A813V021</accession>
<proteinExistence type="predicted"/>
<dbReference type="Gene3D" id="2.40.70.10">
    <property type="entry name" value="Acid Proteases"/>
    <property type="match status" value="1"/>
</dbReference>
<protein>
    <submittedName>
        <fullName evidence="1">Uncharacterized protein</fullName>
    </submittedName>
</protein>
<gene>
    <name evidence="1" type="ORF">OXX778_LOCUS7937</name>
</gene>
<keyword evidence="2" id="KW-1185">Reference proteome</keyword>
<sequence>MILNNQSNAEPSISNRVIYRVMFDESIVGDWEINGRKVNFLFDTGTIKTFNARQIWDECKTTEYVLKPLSNILETCVGGLVNVIGKGKCNVKINNFEDEIDVIVVDQLVNACLLGLDVAFKVLDVRSA</sequence>
<comment type="caution">
    <text evidence="1">The sequence shown here is derived from an EMBL/GenBank/DDBJ whole genome shotgun (WGS) entry which is preliminary data.</text>
</comment>
<reference evidence="1" key="1">
    <citation type="submission" date="2021-02" db="EMBL/GenBank/DDBJ databases">
        <authorList>
            <person name="Nowell W R."/>
        </authorList>
    </citation>
    <scope>NUCLEOTIDE SEQUENCE</scope>
    <source>
        <strain evidence="1">Ploen Becks lab</strain>
    </source>
</reference>
<name>A0A813V021_9BILA</name>
<organism evidence="1 2">
    <name type="scientific">Brachionus calyciflorus</name>
    <dbReference type="NCBI Taxonomy" id="104777"/>
    <lineage>
        <taxon>Eukaryota</taxon>
        <taxon>Metazoa</taxon>
        <taxon>Spiralia</taxon>
        <taxon>Gnathifera</taxon>
        <taxon>Rotifera</taxon>
        <taxon>Eurotatoria</taxon>
        <taxon>Monogononta</taxon>
        <taxon>Pseudotrocha</taxon>
        <taxon>Ploima</taxon>
        <taxon>Brachionidae</taxon>
        <taxon>Brachionus</taxon>
    </lineage>
</organism>
<dbReference type="SUPFAM" id="SSF50630">
    <property type="entry name" value="Acid proteases"/>
    <property type="match status" value="1"/>
</dbReference>
<evidence type="ECO:0000313" key="1">
    <source>
        <dbReference type="EMBL" id="CAF0830456.1"/>
    </source>
</evidence>
<dbReference type="Proteomes" id="UP000663879">
    <property type="component" value="Unassembled WGS sequence"/>
</dbReference>
<dbReference type="OrthoDB" id="10165722at2759"/>
<evidence type="ECO:0000313" key="2">
    <source>
        <dbReference type="Proteomes" id="UP000663879"/>
    </source>
</evidence>